<dbReference type="PIRSF" id="PIRSF005426">
    <property type="entry name" value="Frp"/>
    <property type="match status" value="1"/>
</dbReference>
<protein>
    <submittedName>
        <fullName evidence="7">NADPH-flavin oxidoreductase</fullName>
    </submittedName>
</protein>
<organism evidence="7 8">
    <name type="scientific">Moraxella bovoculi 237</name>
    <dbReference type="NCBI Taxonomy" id="743974"/>
    <lineage>
        <taxon>Bacteria</taxon>
        <taxon>Pseudomonadati</taxon>
        <taxon>Pseudomonadota</taxon>
        <taxon>Gammaproteobacteria</taxon>
        <taxon>Moraxellales</taxon>
        <taxon>Moraxellaceae</taxon>
        <taxon>Moraxella</taxon>
    </lineage>
</organism>
<gene>
    <name evidence="7" type="ORF">MBO_08811</name>
</gene>
<feature type="domain" description="Nitroreductase" evidence="6">
    <location>
        <begin position="13"/>
        <end position="178"/>
    </location>
</feature>
<dbReference type="Pfam" id="PF00881">
    <property type="entry name" value="Nitroreductase"/>
    <property type="match status" value="1"/>
</dbReference>
<dbReference type="InterPro" id="IPR029479">
    <property type="entry name" value="Nitroreductase"/>
</dbReference>
<evidence type="ECO:0000256" key="2">
    <source>
        <dbReference type="ARBA" id="ARBA00022630"/>
    </source>
</evidence>
<reference evidence="7 8" key="1">
    <citation type="journal article" date="2014" name="Genome Announc.">
        <title>Draft Genome Sequence of Moraxella bovoculi Strain 237T (ATCC BAA-1259T) Isolated from a Calf with Infectious Bovine Keratoconjunctivitis.</title>
        <authorList>
            <person name="Calcutt M.J."/>
            <person name="Foecking M.F."/>
            <person name="Martin N.T."/>
            <person name="Mhlanga-Mutangadura T."/>
            <person name="Reilly T.J."/>
        </authorList>
    </citation>
    <scope>NUCLEOTIDE SEQUENCE [LARGE SCALE GENOMIC DNA]</scope>
    <source>
        <strain evidence="7 8">237</strain>
    </source>
</reference>
<dbReference type="CDD" id="cd02146">
    <property type="entry name" value="NfsA-like"/>
    <property type="match status" value="1"/>
</dbReference>
<evidence type="ECO:0000313" key="8">
    <source>
        <dbReference type="Proteomes" id="UP000035860"/>
    </source>
</evidence>
<dbReference type="RefSeq" id="WP_036366795.1">
    <property type="nucleotide sequence ID" value="NZ_AOMT01000035.1"/>
</dbReference>
<comment type="caution">
    <text evidence="7">The sequence shown here is derived from an EMBL/GenBank/DDBJ whole genome shotgun (WGS) entry which is preliminary data.</text>
</comment>
<evidence type="ECO:0000313" key="7">
    <source>
        <dbReference type="EMBL" id="KDN24534.1"/>
    </source>
</evidence>
<dbReference type="eggNOG" id="COG0778">
    <property type="taxonomic scope" value="Bacteria"/>
</dbReference>
<dbReference type="InterPro" id="IPR000415">
    <property type="entry name" value="Nitroreductase-like"/>
</dbReference>
<keyword evidence="8" id="KW-1185">Reference proteome</keyword>
<dbReference type="PANTHER" id="PTHR43425">
    <property type="entry name" value="OXYGEN-INSENSITIVE NADPH NITROREDUCTASE"/>
    <property type="match status" value="1"/>
</dbReference>
<keyword evidence="5" id="KW-0521">NADP</keyword>
<evidence type="ECO:0000256" key="1">
    <source>
        <dbReference type="ARBA" id="ARBA00008366"/>
    </source>
</evidence>
<keyword evidence="4 5" id="KW-0560">Oxidoreductase</keyword>
<sequence length="260" mass="28960">MLNSAPTIETLLNHRSVRKYTGEPISDEMLQAILEAGRAVSTSSFLQATSIIRVVDSAKRTQLRQISCNMSEADYNEAFANGERLGHGYVESCAEYLIFCMDAKRHNQLADVQTDWTEVTLIGAIDAALMAQNVLAAAESLGLGGVFIGSLRNDIERAGEILGCPKHVVPLFGLCLGHPDWESKINQSQRPRLPLDVLVSTDAYQEADEASLNAYNEQVREYYQGRKLDLDWRAQIAQTFGAEVRPFMLEYLQKQGFAKR</sequence>
<dbReference type="InterPro" id="IPR016446">
    <property type="entry name" value="Flavin_OxRdtase_Frp"/>
</dbReference>
<evidence type="ECO:0000256" key="4">
    <source>
        <dbReference type="ARBA" id="ARBA00023002"/>
    </source>
</evidence>
<dbReference type="GO" id="GO:0016491">
    <property type="term" value="F:oxidoreductase activity"/>
    <property type="evidence" value="ECO:0007669"/>
    <property type="project" value="UniProtKB-UniRule"/>
</dbReference>
<dbReference type="PANTHER" id="PTHR43425:SF2">
    <property type="entry name" value="OXYGEN-INSENSITIVE NADPH NITROREDUCTASE"/>
    <property type="match status" value="1"/>
</dbReference>
<keyword evidence="2 5" id="KW-0285">Flavoprotein</keyword>
<dbReference type="EMBL" id="AOMT01000035">
    <property type="protein sequence ID" value="KDN24534.1"/>
    <property type="molecule type" value="Genomic_DNA"/>
</dbReference>
<accession>A0A066UK35</accession>
<comment type="similarity">
    <text evidence="1 5">Belongs to the flavin oxidoreductase frp family.</text>
</comment>
<name>A0A066UK35_9GAMM</name>
<evidence type="ECO:0000256" key="5">
    <source>
        <dbReference type="PIRNR" id="PIRNR005426"/>
    </source>
</evidence>
<dbReference type="Proteomes" id="UP000035860">
    <property type="component" value="Unassembled WGS sequence"/>
</dbReference>
<dbReference type="OrthoDB" id="3181400at2"/>
<dbReference type="NCBIfam" id="NF008033">
    <property type="entry name" value="PRK10765.1"/>
    <property type="match status" value="1"/>
</dbReference>
<keyword evidence="3 5" id="KW-0288">FMN</keyword>
<proteinExistence type="inferred from homology"/>
<dbReference type="SUPFAM" id="SSF55469">
    <property type="entry name" value="FMN-dependent nitroreductase-like"/>
    <property type="match status" value="1"/>
</dbReference>
<evidence type="ECO:0000256" key="3">
    <source>
        <dbReference type="ARBA" id="ARBA00022643"/>
    </source>
</evidence>
<dbReference type="AlphaFoldDB" id="A0A066UK35"/>
<dbReference type="Gene3D" id="3.40.109.10">
    <property type="entry name" value="NADH Oxidase"/>
    <property type="match status" value="1"/>
</dbReference>
<evidence type="ECO:0000259" key="6">
    <source>
        <dbReference type="Pfam" id="PF00881"/>
    </source>
</evidence>